<dbReference type="PRINTS" id="PR00237">
    <property type="entry name" value="GPCRRHODOPSN"/>
</dbReference>
<feature type="transmembrane region" description="Helical" evidence="11">
    <location>
        <begin position="83"/>
        <end position="104"/>
    </location>
</feature>
<dbReference type="AlphaFoldDB" id="A0ABD0JZR6"/>
<dbReference type="SMART" id="SM01381">
    <property type="entry name" value="7TM_GPCR_Srsx"/>
    <property type="match status" value="1"/>
</dbReference>
<evidence type="ECO:0000256" key="1">
    <source>
        <dbReference type="ARBA" id="ARBA00004651"/>
    </source>
</evidence>
<dbReference type="PROSITE" id="PS50262">
    <property type="entry name" value="G_PROTEIN_RECEP_F1_2"/>
    <property type="match status" value="2"/>
</dbReference>
<evidence type="ECO:0000256" key="11">
    <source>
        <dbReference type="SAM" id="Phobius"/>
    </source>
</evidence>
<feature type="domain" description="G-protein coupled receptors family 1 profile" evidence="12">
    <location>
        <begin position="1"/>
        <end position="150"/>
    </location>
</feature>
<feature type="domain" description="G-protein coupled receptors family 1 profile" evidence="12">
    <location>
        <begin position="256"/>
        <end position="523"/>
    </location>
</feature>
<dbReference type="GO" id="GO:0004930">
    <property type="term" value="F:G protein-coupled receptor activity"/>
    <property type="evidence" value="ECO:0007669"/>
    <property type="project" value="UniProtKB-KW"/>
</dbReference>
<reference evidence="13 14" key="1">
    <citation type="journal article" date="2023" name="Sci. Data">
        <title>Genome assembly of the Korean intertidal mud-creeper Batillaria attramentaria.</title>
        <authorList>
            <person name="Patra A.K."/>
            <person name="Ho P.T."/>
            <person name="Jun S."/>
            <person name="Lee S.J."/>
            <person name="Kim Y."/>
            <person name="Won Y.J."/>
        </authorList>
    </citation>
    <scope>NUCLEOTIDE SEQUENCE [LARGE SCALE GENOMIC DNA]</scope>
    <source>
        <strain evidence="13">Wonlab-2016</strain>
    </source>
</reference>
<proteinExistence type="inferred from homology"/>
<feature type="transmembrane region" description="Helical" evidence="11">
    <location>
        <begin position="403"/>
        <end position="427"/>
    </location>
</feature>
<keyword evidence="5 9" id="KW-0297">G-protein coupled receptor</keyword>
<feature type="transmembrane region" description="Helical" evidence="11">
    <location>
        <begin position="358"/>
        <end position="376"/>
    </location>
</feature>
<comment type="subcellular location">
    <subcellularLocation>
        <location evidence="1">Cell membrane</location>
        <topology evidence="1">Multi-pass membrane protein</topology>
    </subcellularLocation>
</comment>
<gene>
    <name evidence="13" type="ORF">BaRGS_00028327</name>
</gene>
<dbReference type="CDD" id="cd00637">
    <property type="entry name" value="7tm_classA_rhodopsin-like"/>
    <property type="match status" value="1"/>
</dbReference>
<evidence type="ECO:0000256" key="2">
    <source>
        <dbReference type="ARBA" id="ARBA00022475"/>
    </source>
</evidence>
<name>A0ABD0JZR6_9CAEN</name>
<organism evidence="13 14">
    <name type="scientific">Batillaria attramentaria</name>
    <dbReference type="NCBI Taxonomy" id="370345"/>
    <lineage>
        <taxon>Eukaryota</taxon>
        <taxon>Metazoa</taxon>
        <taxon>Spiralia</taxon>
        <taxon>Lophotrochozoa</taxon>
        <taxon>Mollusca</taxon>
        <taxon>Gastropoda</taxon>
        <taxon>Caenogastropoda</taxon>
        <taxon>Sorbeoconcha</taxon>
        <taxon>Cerithioidea</taxon>
        <taxon>Batillariidae</taxon>
        <taxon>Batillaria</taxon>
    </lineage>
</organism>
<keyword evidence="4 11" id="KW-1133">Transmembrane helix</keyword>
<evidence type="ECO:0000256" key="9">
    <source>
        <dbReference type="RuleBase" id="RU000688"/>
    </source>
</evidence>
<feature type="transmembrane region" description="Helical" evidence="11">
    <location>
        <begin position="36"/>
        <end position="62"/>
    </location>
</feature>
<evidence type="ECO:0000313" key="13">
    <source>
        <dbReference type="EMBL" id="KAK7480408.1"/>
    </source>
</evidence>
<feature type="compositionally biased region" description="Basic and acidic residues" evidence="10">
    <location>
        <begin position="554"/>
        <end position="570"/>
    </location>
</feature>
<dbReference type="InterPro" id="IPR000276">
    <property type="entry name" value="GPCR_Rhodpsn"/>
</dbReference>
<sequence length="570" mass="63516">MYIASLAVSDILVSFSELFSIPWQHPSYHQYFVNNWSLSFFFKCFVYLTEASSVVAVSLFGVDRFICIDHPFFYVRTITQTKVLVVISVSWIYSIAFAVCVRLFRFEPKYPGCDAYAIMYDSEVNARLNGAVTLTVFTILFLLYAVILRTATMQIKAIGTRLGSSEGHPPQRHHWSIAIFTAKLTDVLVFLTTKASAGSVHCFGPQPNRGVSCPRRELCTMDTNVTLSTQTFTSPSSSPYAFIAGHVALFFAIMTTNLLTLVAIATTPQLQTIPNMHIASLAVSDLLVSVTQATCIFWQHPDFYRYFAEGWFLCFFLKCMAFLSESSSITAITAIAVDRFVYIRFPFFYIRVVTKTRVKIAIILLWAYSAVTSVLIRSTRFQTKYSGCDAYAMAYDSEDNGRAMGASLLSIFVVLFVLYGVVIWTAVKQVKVIGVSHQLGVIRRSPTNVTASPEEPAGQAAVKARLKLKSVTRMAGVCIMMFVCWSPFLLIGLIGPKTVSPDGVIFVSAILAASNSVANFAVYGLSDREFRAAVTRLLRRLRSNRVSASTTEGNGHRAELESQTWREQRH</sequence>
<evidence type="ECO:0000256" key="7">
    <source>
        <dbReference type="ARBA" id="ARBA00023170"/>
    </source>
</evidence>
<feature type="transmembrane region" description="Helical" evidence="11">
    <location>
        <begin position="310"/>
        <end position="337"/>
    </location>
</feature>
<feature type="transmembrane region" description="Helical" evidence="11">
    <location>
        <begin position="240"/>
        <end position="265"/>
    </location>
</feature>
<feature type="transmembrane region" description="Helical" evidence="11">
    <location>
        <begin position="506"/>
        <end position="526"/>
    </location>
</feature>
<comment type="caution">
    <text evidence="13">The sequence shown here is derived from an EMBL/GenBank/DDBJ whole genome shotgun (WGS) entry which is preliminary data.</text>
</comment>
<keyword evidence="8 9" id="KW-0807">Transducer</keyword>
<dbReference type="InterPro" id="IPR050569">
    <property type="entry name" value="TAAR"/>
</dbReference>
<feature type="region of interest" description="Disordered" evidence="10">
    <location>
        <begin position="548"/>
        <end position="570"/>
    </location>
</feature>
<feature type="transmembrane region" description="Helical" evidence="11">
    <location>
        <begin position="474"/>
        <end position="494"/>
    </location>
</feature>
<evidence type="ECO:0000256" key="3">
    <source>
        <dbReference type="ARBA" id="ARBA00022692"/>
    </source>
</evidence>
<keyword evidence="6 11" id="KW-0472">Membrane</keyword>
<evidence type="ECO:0000256" key="6">
    <source>
        <dbReference type="ARBA" id="ARBA00023136"/>
    </source>
</evidence>
<evidence type="ECO:0000259" key="12">
    <source>
        <dbReference type="PROSITE" id="PS50262"/>
    </source>
</evidence>
<feature type="transmembrane region" description="Helical" evidence="11">
    <location>
        <begin position="124"/>
        <end position="147"/>
    </location>
</feature>
<evidence type="ECO:0000313" key="14">
    <source>
        <dbReference type="Proteomes" id="UP001519460"/>
    </source>
</evidence>
<dbReference type="Proteomes" id="UP001519460">
    <property type="component" value="Unassembled WGS sequence"/>
</dbReference>
<protein>
    <recommendedName>
        <fullName evidence="12">G-protein coupled receptors family 1 profile domain-containing protein</fullName>
    </recommendedName>
</protein>
<dbReference type="PANTHER" id="PTHR24249:SF372">
    <property type="entry name" value="G-PROTEIN COUPLED RECEPTORS FAMILY 1 PROFILE DOMAIN-CONTAINING PROTEIN"/>
    <property type="match status" value="1"/>
</dbReference>
<evidence type="ECO:0000256" key="5">
    <source>
        <dbReference type="ARBA" id="ARBA00023040"/>
    </source>
</evidence>
<keyword evidence="7 9" id="KW-0675">Receptor</keyword>
<dbReference type="PANTHER" id="PTHR24249">
    <property type="entry name" value="HISTAMINE RECEPTOR-RELATED G-PROTEIN COUPLED RECEPTOR"/>
    <property type="match status" value="1"/>
</dbReference>
<evidence type="ECO:0000256" key="10">
    <source>
        <dbReference type="SAM" id="MobiDB-lite"/>
    </source>
</evidence>
<dbReference type="PROSITE" id="PS00237">
    <property type="entry name" value="G_PROTEIN_RECEP_F1_1"/>
    <property type="match status" value="1"/>
</dbReference>
<dbReference type="EMBL" id="JACVVK020000282">
    <property type="protein sequence ID" value="KAK7480408.1"/>
    <property type="molecule type" value="Genomic_DNA"/>
</dbReference>
<accession>A0ABD0JZR6</accession>
<dbReference type="SUPFAM" id="SSF81321">
    <property type="entry name" value="Family A G protein-coupled receptor-like"/>
    <property type="match status" value="2"/>
</dbReference>
<evidence type="ECO:0000256" key="8">
    <source>
        <dbReference type="ARBA" id="ARBA00023224"/>
    </source>
</evidence>
<evidence type="ECO:0000256" key="4">
    <source>
        <dbReference type="ARBA" id="ARBA00022989"/>
    </source>
</evidence>
<dbReference type="Pfam" id="PF00001">
    <property type="entry name" value="7tm_1"/>
    <property type="match status" value="2"/>
</dbReference>
<comment type="similarity">
    <text evidence="9">Belongs to the G-protein coupled receptor 1 family.</text>
</comment>
<dbReference type="GO" id="GO:0005886">
    <property type="term" value="C:plasma membrane"/>
    <property type="evidence" value="ECO:0007669"/>
    <property type="project" value="UniProtKB-SubCell"/>
</dbReference>
<keyword evidence="2" id="KW-1003">Cell membrane</keyword>
<dbReference type="InterPro" id="IPR017452">
    <property type="entry name" value="GPCR_Rhodpsn_7TM"/>
</dbReference>
<keyword evidence="3 9" id="KW-0812">Transmembrane</keyword>
<dbReference type="Gene3D" id="1.20.1070.10">
    <property type="entry name" value="Rhodopsin 7-helix transmembrane proteins"/>
    <property type="match status" value="2"/>
</dbReference>
<keyword evidence="14" id="KW-1185">Reference proteome</keyword>